<evidence type="ECO:0000313" key="2">
    <source>
        <dbReference type="EMBL" id="QNE80665.1"/>
    </source>
</evidence>
<evidence type="ECO:0000313" key="3">
    <source>
        <dbReference type="Proteomes" id="UP000515764"/>
    </source>
</evidence>
<proteinExistence type="predicted"/>
<dbReference type="EMBL" id="CP045704">
    <property type="protein sequence ID" value="QNE80665.1"/>
    <property type="molecule type" value="Genomic_DNA"/>
</dbReference>
<evidence type="ECO:0000256" key="1">
    <source>
        <dbReference type="SAM" id="MobiDB-lite"/>
    </source>
</evidence>
<dbReference type="GO" id="GO:0016874">
    <property type="term" value="F:ligase activity"/>
    <property type="evidence" value="ECO:0007669"/>
    <property type="project" value="UniProtKB-KW"/>
</dbReference>
<dbReference type="Pfam" id="PF13563">
    <property type="entry name" value="2_5_RNA_ligase2"/>
    <property type="match status" value="1"/>
</dbReference>
<accession>A0ABX6RJ59</accession>
<keyword evidence="2" id="KW-0436">Ligase</keyword>
<dbReference type="InterPro" id="IPR009097">
    <property type="entry name" value="Cyclic_Pdiesterase"/>
</dbReference>
<dbReference type="SUPFAM" id="SSF55144">
    <property type="entry name" value="LigT-like"/>
    <property type="match status" value="1"/>
</dbReference>
<keyword evidence="3" id="KW-1185">Reference proteome</keyword>
<protein>
    <submittedName>
        <fullName evidence="2">2'-5' RNA ligase family protein</fullName>
    </submittedName>
</protein>
<feature type="region of interest" description="Disordered" evidence="1">
    <location>
        <begin position="1"/>
        <end position="28"/>
    </location>
</feature>
<sequence>MRAWLPVTEQLSARQDGPAEEDGWGDRAGDTALTIPLPALDPLVTTGIRAHATVLYPFLPLVRVRPGSADPDGADTALRALFASHAPFTLRFAAFREEPGVLFLAPEPPGPLAALTDAVRARWPEAVPYRGIFGPEGLDPHVTVAHGEEFGAVRARLAPALPVACHVTGVRLIVHDGHTWRDRLTYRLGGPARLR</sequence>
<organism evidence="2 3">
    <name type="scientific">Streptomyces rutgersensis</name>
    <dbReference type="NCBI Taxonomy" id="53451"/>
    <lineage>
        <taxon>Bacteria</taxon>
        <taxon>Bacillati</taxon>
        <taxon>Actinomycetota</taxon>
        <taxon>Actinomycetes</taxon>
        <taxon>Kitasatosporales</taxon>
        <taxon>Streptomycetaceae</taxon>
        <taxon>Streptomyces</taxon>
        <taxon>Streptomyces diastaticus group</taxon>
    </lineage>
</organism>
<reference evidence="3" key="1">
    <citation type="submission" date="2019-10" db="EMBL/GenBank/DDBJ databases">
        <title>Antimicrobial potential of Antarctic Bacteria.</title>
        <authorList>
            <person name="Benaud N."/>
            <person name="Edwards R.J."/>
            <person name="Ferrari B.C."/>
        </authorList>
    </citation>
    <scope>NUCLEOTIDE SEQUENCE [LARGE SCALE GENOMIC DNA]</scope>
    <source>
        <strain evidence="3">NBH77</strain>
    </source>
</reference>
<name>A0ABX6RJ59_9ACTN</name>
<dbReference type="Proteomes" id="UP000515764">
    <property type="component" value="Chromosome"/>
</dbReference>
<dbReference type="Gene3D" id="3.90.1140.10">
    <property type="entry name" value="Cyclic phosphodiesterase"/>
    <property type="match status" value="1"/>
</dbReference>
<gene>
    <name evidence="2" type="ORF">F0345_05645</name>
</gene>